<name>A0A232LV26_9EURO</name>
<dbReference type="Proteomes" id="UP000243515">
    <property type="component" value="Unassembled WGS sequence"/>
</dbReference>
<evidence type="ECO:0000256" key="6">
    <source>
        <dbReference type="ARBA" id="ARBA00023163"/>
    </source>
</evidence>
<evidence type="ECO:0000256" key="8">
    <source>
        <dbReference type="ARBA" id="ARBA00031256"/>
    </source>
</evidence>
<comment type="caution">
    <text evidence="10">The sequence shown here is derived from an EMBL/GenBank/DDBJ whole genome shotgun (WGS) entry which is preliminary data.</text>
</comment>
<evidence type="ECO:0000256" key="1">
    <source>
        <dbReference type="ARBA" id="ARBA00004123"/>
    </source>
</evidence>
<dbReference type="InterPro" id="IPR014801">
    <property type="entry name" value="Mediator_Med5_fun"/>
</dbReference>
<keyword evidence="5 9" id="KW-0010">Activator</keyword>
<evidence type="ECO:0000256" key="5">
    <source>
        <dbReference type="ARBA" id="ARBA00023159"/>
    </source>
</evidence>
<evidence type="ECO:0000256" key="3">
    <source>
        <dbReference type="ARBA" id="ARBA00020628"/>
    </source>
</evidence>
<comment type="subcellular location">
    <subcellularLocation>
        <location evidence="1 9">Nucleus</location>
    </subcellularLocation>
</comment>
<dbReference type="GO" id="GO:0003712">
    <property type="term" value="F:transcription coregulator activity"/>
    <property type="evidence" value="ECO:0007669"/>
    <property type="project" value="InterPro"/>
</dbReference>
<evidence type="ECO:0000313" key="10">
    <source>
        <dbReference type="EMBL" id="OXV07966.1"/>
    </source>
</evidence>
<keyword evidence="6 9" id="KW-0804">Transcription</keyword>
<evidence type="ECO:0000256" key="2">
    <source>
        <dbReference type="ARBA" id="ARBA00008782"/>
    </source>
</evidence>
<dbReference type="PANTHER" id="PTHR35784">
    <property type="entry name" value="MEDIATOR OF RNA POLYMERASE II TRANSCRIPTION SUBUNIT 5"/>
    <property type="match status" value="1"/>
</dbReference>
<dbReference type="EMBL" id="NPHW01004407">
    <property type="protein sequence ID" value="OXV07966.1"/>
    <property type="molecule type" value="Genomic_DNA"/>
</dbReference>
<evidence type="ECO:0000313" key="11">
    <source>
        <dbReference type="Proteomes" id="UP000243515"/>
    </source>
</evidence>
<comment type="subunit">
    <text evidence="9">Component of the Mediator complex.</text>
</comment>
<sequence length="968" mass="106488">MGTLAEQWKKLLQHCFTHRRDVNDFRDLAKFLFRRCPLPEQTLLDVVFDCRAATNVQWDPLVPLYIHALFELGMVKIPGVLDSLLKHSSVIENQQGKAVRKPSTFMSDTRILQDTCLIISSGSLPRSVGEAILIFTSTAEWISAVATLHTTGVSDDQQVGGPVSSPDTISLFETLGILLATVSGTEKGLEALSSEKPEAFKVKLGHALSVYLPLSGGVAPMLRNRLDSLQKDFNLYGEANSKSLGVTMMDGVHVNALEFEASVIEGPILVGRPLVDDRMLINYLSNRYGGHHDALAEELITATFDVLSNAMYRNESSRTMFVFRSFLVNKLPPFLASMATSSIEPIPMELCISHALSKVDPHAFPSFSQIFEMKGNTGLSEVRQEFLFACASHRLIPESSIERLLGENPMQTLPVGGRYVKDELVSQITGNTQRADQLIAEMESMEGNAGAIVGAVTEPERDNDFKNHLQFTFTPAASSGYAWRWDEDQGENQPVYDEFGSILLLVLAFSYRYDLSQYDLGISGDQSFVLKLLGQGSCSQKLNELSETQHKNLGAWISGLFIAEGITEETMSACSPQEFYLLVATLFSQSVSACEAGKLEFETLKGGFDYLLEPFLLPSLVVALTWLGSYIWETESDPTIPLRVLHSLVRPSAISGEAEAFHRTVLYITSRSLEEQLRDVRTNRTDIKPLLDTIEPYLSFQKSGNCRRQELETWTSHSSGGLLASIRNTLQSLVLWSTNPEISTTPSYTHRQLLAGVRILGSTRVLPALIEEVKLQTEAGSGDLALDIAAAFICSPLTESFAVDQSLYNPIDPNKESLPRCPILTLRDALILQHENVPKISEKDPLRAEVIVRLYRRVNALLSPPSQMTNLDVTNIIENMNLESVTGEHMGLQSAEQVTGGGVGAAEPENINQMLNEAAAAGVDGSISQSMNLGNSMNGMDTSIDDVLNAADMGVDNPEYLDLELDLF</sequence>
<gene>
    <name evidence="9" type="primary">MED5</name>
    <name evidence="10" type="ORF">Egran_04270</name>
</gene>
<comment type="function">
    <text evidence="9">Component of the Mediator complex, a coactivator involved in the regulated transcription of nearly all RNA polymerase II-dependent genes. Mediator functions as a bridge to convey information from gene-specific regulatory proteins to the basal RNA polymerase II transcription machinery. Mediator is recruited to promoters by direct interactions with regulatory proteins and serves as a scaffold for the assembly of a functional preinitiation complex with RNA polymerase II and the general transcription factors.</text>
</comment>
<proteinExistence type="inferred from homology"/>
<protein>
    <recommendedName>
        <fullName evidence="3 9">Mediator of RNA polymerase II transcription subunit 5</fullName>
    </recommendedName>
    <alternativeName>
        <fullName evidence="8 9">Mediator complex subunit 5</fullName>
    </alternativeName>
</protein>
<reference evidence="10 11" key="1">
    <citation type="journal article" date="2015" name="Environ. Microbiol.">
        <title>Metagenome sequence of Elaphomyces granulatus from sporocarp tissue reveals Ascomycota ectomycorrhizal fingerprints of genome expansion and a Proteobacteria-rich microbiome.</title>
        <authorList>
            <person name="Quandt C.A."/>
            <person name="Kohler A."/>
            <person name="Hesse C.N."/>
            <person name="Sharpton T.J."/>
            <person name="Martin F."/>
            <person name="Spatafora J.W."/>
        </authorList>
    </citation>
    <scope>NUCLEOTIDE SEQUENCE [LARGE SCALE GENOMIC DNA]</scope>
    <source>
        <strain evidence="10 11">OSC145934</strain>
    </source>
</reference>
<dbReference type="Pfam" id="PF08689">
    <property type="entry name" value="Med5"/>
    <property type="match status" value="2"/>
</dbReference>
<evidence type="ECO:0000256" key="9">
    <source>
        <dbReference type="RuleBase" id="RU364142"/>
    </source>
</evidence>
<accession>A0A232LV26</accession>
<dbReference type="PANTHER" id="PTHR35784:SF1">
    <property type="entry name" value="MEDIATOR OF RNA POLYMERASE II TRANSCRIPTION SUBUNIT 5"/>
    <property type="match status" value="1"/>
</dbReference>
<keyword evidence="7 9" id="KW-0539">Nucleus</keyword>
<keyword evidence="11" id="KW-1185">Reference proteome</keyword>
<dbReference type="GO" id="GO:0016592">
    <property type="term" value="C:mediator complex"/>
    <property type="evidence" value="ECO:0007669"/>
    <property type="project" value="InterPro"/>
</dbReference>
<dbReference type="GO" id="GO:0006357">
    <property type="term" value="P:regulation of transcription by RNA polymerase II"/>
    <property type="evidence" value="ECO:0007669"/>
    <property type="project" value="InterPro"/>
</dbReference>
<evidence type="ECO:0000256" key="7">
    <source>
        <dbReference type="ARBA" id="ARBA00023242"/>
    </source>
</evidence>
<keyword evidence="4 9" id="KW-0805">Transcription regulation</keyword>
<dbReference type="AlphaFoldDB" id="A0A232LV26"/>
<comment type="similarity">
    <text evidence="2 9">Belongs to the Mediator complex subunit 5 family.</text>
</comment>
<evidence type="ECO:0000256" key="4">
    <source>
        <dbReference type="ARBA" id="ARBA00023015"/>
    </source>
</evidence>
<organism evidence="10 11">
    <name type="scientific">Elaphomyces granulatus</name>
    <dbReference type="NCBI Taxonomy" id="519963"/>
    <lineage>
        <taxon>Eukaryota</taxon>
        <taxon>Fungi</taxon>
        <taxon>Dikarya</taxon>
        <taxon>Ascomycota</taxon>
        <taxon>Pezizomycotina</taxon>
        <taxon>Eurotiomycetes</taxon>
        <taxon>Eurotiomycetidae</taxon>
        <taxon>Eurotiales</taxon>
        <taxon>Elaphomycetaceae</taxon>
        <taxon>Elaphomyces</taxon>
    </lineage>
</organism>
<dbReference type="OrthoDB" id="5322661at2759"/>